<dbReference type="SUPFAM" id="SSF53067">
    <property type="entry name" value="Actin-like ATPase domain"/>
    <property type="match status" value="2"/>
</dbReference>
<dbReference type="EMBL" id="BMVW01000003">
    <property type="protein sequence ID" value="GGZ02980.1"/>
    <property type="molecule type" value="Genomic_DNA"/>
</dbReference>
<evidence type="ECO:0000256" key="1">
    <source>
        <dbReference type="SAM" id="MobiDB-lite"/>
    </source>
</evidence>
<dbReference type="InterPro" id="IPR045079">
    <property type="entry name" value="Oxoprolinase-like"/>
</dbReference>
<organism evidence="4 5">
    <name type="scientific">Streptomyces poonensis</name>
    <dbReference type="NCBI Taxonomy" id="68255"/>
    <lineage>
        <taxon>Bacteria</taxon>
        <taxon>Bacillati</taxon>
        <taxon>Actinomycetota</taxon>
        <taxon>Actinomycetes</taxon>
        <taxon>Kitasatosporales</taxon>
        <taxon>Streptomycetaceae</taxon>
        <taxon>Streptomyces</taxon>
    </lineage>
</organism>
<dbReference type="PANTHER" id="PTHR11365:SF10">
    <property type="entry name" value="HYDANTOINASE_OXOPROLINASE"/>
    <property type="match status" value="1"/>
</dbReference>
<protein>
    <submittedName>
        <fullName evidence="4">Hydantoinase</fullName>
    </submittedName>
</protein>
<feature type="domain" description="Hydantoinase/oxoprolinase N-terminal" evidence="3">
    <location>
        <begin position="42"/>
        <end position="210"/>
    </location>
</feature>
<proteinExistence type="predicted"/>
<feature type="domain" description="Hydantoinase A/oxoprolinase" evidence="2">
    <location>
        <begin position="231"/>
        <end position="401"/>
    </location>
</feature>
<keyword evidence="5" id="KW-1185">Reference proteome</keyword>
<gene>
    <name evidence="4" type="ORF">GCM10010365_22170</name>
</gene>
<dbReference type="Pfam" id="PF05378">
    <property type="entry name" value="Hydant_A_N"/>
    <property type="match status" value="1"/>
</dbReference>
<sequence length="566" mass="58159">MAAAFVPYLVAAQFGRRGRGRHRPAPAADRPGEHGKGHPMLRLGIDVGGTNTDAVLIDGDRVLGAAKAATTADVSGGIVTAIGDLRQATGFDPATVTAVMIGTTHFTNALVEGERLARTAAIRFGLPATRALPPLVDWPERLVSAIDGHGYLCRGGHEYDGSPIAAFDETEFRTVLDRAVEAGATSFALSSVFSPVNAEFETRAAQIIAERLPGAPVSLSHEIGRTGLLGRENATVVNAALRDLADQVTAGLRRTVADAGIGAPVFLSQNDGTLMDVDHARRHPVATFASGPTNSMRGGAFLSGLSSCAVVDIGGTTSDVGLLRNGFPREASADVSVAGVRTNFRMPDVLSIGLGGGSHVVREGNGVTVGPASIGHRLTRQALVFGGTRLTATDAAVAGGRADVGDASLVARLDRSVAVAALKQIDERLAEAVDRVRVSAEPVPVVAVGGGSILMPGDLAGVSRVVRPDHFAVANAIGAAIAQVGGEVDRVYPIVAQRRDAVLDEARQEAADRAVAAGARPGSVEIVDVEEVPLAYLPGNATRVRVKAVGELNLDGGAVYPGGHDA</sequence>
<accession>A0A918PE84</accession>
<evidence type="ECO:0000259" key="3">
    <source>
        <dbReference type="Pfam" id="PF05378"/>
    </source>
</evidence>
<dbReference type="InterPro" id="IPR008040">
    <property type="entry name" value="Hydant_A_N"/>
</dbReference>
<comment type="caution">
    <text evidence="4">The sequence shown here is derived from an EMBL/GenBank/DDBJ whole genome shotgun (WGS) entry which is preliminary data.</text>
</comment>
<reference evidence="4" key="1">
    <citation type="journal article" date="2014" name="Int. J. Syst. Evol. Microbiol.">
        <title>Complete genome sequence of Corynebacterium casei LMG S-19264T (=DSM 44701T), isolated from a smear-ripened cheese.</title>
        <authorList>
            <consortium name="US DOE Joint Genome Institute (JGI-PGF)"/>
            <person name="Walter F."/>
            <person name="Albersmeier A."/>
            <person name="Kalinowski J."/>
            <person name="Ruckert C."/>
        </authorList>
    </citation>
    <scope>NUCLEOTIDE SEQUENCE</scope>
    <source>
        <strain evidence="4">JCM 4815</strain>
    </source>
</reference>
<dbReference type="Proteomes" id="UP000622166">
    <property type="component" value="Unassembled WGS sequence"/>
</dbReference>
<dbReference type="AlphaFoldDB" id="A0A918PE84"/>
<evidence type="ECO:0000313" key="4">
    <source>
        <dbReference type="EMBL" id="GGZ02980.1"/>
    </source>
</evidence>
<reference evidence="4" key="2">
    <citation type="submission" date="2020-09" db="EMBL/GenBank/DDBJ databases">
        <authorList>
            <person name="Sun Q."/>
            <person name="Ohkuma M."/>
        </authorList>
    </citation>
    <scope>NUCLEOTIDE SEQUENCE</scope>
    <source>
        <strain evidence="4">JCM 4815</strain>
    </source>
</reference>
<feature type="region of interest" description="Disordered" evidence="1">
    <location>
        <begin position="17"/>
        <end position="39"/>
    </location>
</feature>
<dbReference type="InterPro" id="IPR002821">
    <property type="entry name" value="Hydantoinase_A"/>
</dbReference>
<name>A0A918PE84_9ACTN</name>
<dbReference type="PANTHER" id="PTHR11365">
    <property type="entry name" value="5-OXOPROLINASE RELATED"/>
    <property type="match status" value="1"/>
</dbReference>
<dbReference type="GO" id="GO:0016787">
    <property type="term" value="F:hydrolase activity"/>
    <property type="evidence" value="ECO:0007669"/>
    <property type="project" value="InterPro"/>
</dbReference>
<dbReference type="Pfam" id="PF01968">
    <property type="entry name" value="Hydantoinase_A"/>
    <property type="match status" value="1"/>
</dbReference>
<evidence type="ECO:0000313" key="5">
    <source>
        <dbReference type="Proteomes" id="UP000622166"/>
    </source>
</evidence>
<dbReference type="InterPro" id="IPR043129">
    <property type="entry name" value="ATPase_NBD"/>
</dbReference>
<evidence type="ECO:0000259" key="2">
    <source>
        <dbReference type="Pfam" id="PF01968"/>
    </source>
</evidence>